<evidence type="ECO:0000256" key="13">
    <source>
        <dbReference type="ARBA" id="ARBA00022753"/>
    </source>
</evidence>
<comment type="subunit">
    <text evidence="27">Forms functional homodimers and homooligomers. Can also form heterooligomers with PLPP1 and PLPP3.</text>
</comment>
<organism evidence="36 37">
    <name type="scientific">Nothoprocta perdicaria</name>
    <name type="common">Chilean tinamou</name>
    <name type="synonym">Crypturus perdicarius</name>
    <dbReference type="NCBI Taxonomy" id="30464"/>
    <lineage>
        <taxon>Eukaryota</taxon>
        <taxon>Metazoa</taxon>
        <taxon>Chordata</taxon>
        <taxon>Craniata</taxon>
        <taxon>Vertebrata</taxon>
        <taxon>Euteleostomi</taxon>
        <taxon>Archelosauria</taxon>
        <taxon>Archosauria</taxon>
        <taxon>Dinosauria</taxon>
        <taxon>Saurischia</taxon>
        <taxon>Theropoda</taxon>
        <taxon>Coelurosauria</taxon>
        <taxon>Aves</taxon>
        <taxon>Palaeognathae</taxon>
        <taxon>Tinamiformes</taxon>
        <taxon>Tinamidae</taxon>
        <taxon>Nothoprocta</taxon>
    </lineage>
</organism>
<comment type="catalytic activity">
    <reaction evidence="23">
        <text>N-(octanoyl)-sphing-4-enine-1-phosphate + H2O = N-octanoylsphing-4-enine + phosphate</text>
        <dbReference type="Rhea" id="RHEA:62040"/>
        <dbReference type="ChEBI" id="CHEBI:15377"/>
        <dbReference type="ChEBI" id="CHEBI:43474"/>
        <dbReference type="ChEBI" id="CHEBI:45815"/>
        <dbReference type="ChEBI" id="CHEBI:85376"/>
    </reaction>
    <physiologicalReaction direction="left-to-right" evidence="23">
        <dbReference type="Rhea" id="RHEA:62041"/>
    </physiologicalReaction>
</comment>
<evidence type="ECO:0000256" key="15">
    <source>
        <dbReference type="ARBA" id="ARBA00022824"/>
    </source>
</evidence>
<comment type="catalytic activity">
    <reaction evidence="3">
        <text>a 1,2-diacyl-sn-glycero-3-phosphate + H2O = a 1,2-diacyl-sn-glycerol + phosphate</text>
        <dbReference type="Rhea" id="RHEA:27429"/>
        <dbReference type="ChEBI" id="CHEBI:15377"/>
        <dbReference type="ChEBI" id="CHEBI:17815"/>
        <dbReference type="ChEBI" id="CHEBI:43474"/>
        <dbReference type="ChEBI" id="CHEBI:58608"/>
        <dbReference type="EC" id="3.1.3.4"/>
    </reaction>
    <physiologicalReaction direction="left-to-right" evidence="3">
        <dbReference type="Rhea" id="RHEA:27430"/>
    </physiologicalReaction>
</comment>
<comment type="similarity">
    <text evidence="9">Belongs to the PA-phosphatase related phosphoesterase family.</text>
</comment>
<comment type="catalytic activity">
    <reaction evidence="24">
        <text>N-(9Z-octadecenoyl)-ethanolamine phosphate + H2O = N-(9Z-octadecenoyl) ethanolamine + phosphate</text>
        <dbReference type="Rhea" id="RHEA:62160"/>
        <dbReference type="ChEBI" id="CHEBI:15377"/>
        <dbReference type="ChEBI" id="CHEBI:43474"/>
        <dbReference type="ChEBI" id="CHEBI:71466"/>
        <dbReference type="ChEBI" id="CHEBI:145465"/>
    </reaction>
    <physiologicalReaction direction="left-to-right" evidence="24">
        <dbReference type="Rhea" id="RHEA:62161"/>
    </physiologicalReaction>
</comment>
<dbReference type="GO" id="GO:0008195">
    <property type="term" value="F:phosphatidate phosphatase activity"/>
    <property type="evidence" value="ECO:0007669"/>
    <property type="project" value="UniProtKB-EC"/>
</dbReference>
<evidence type="ECO:0000256" key="22">
    <source>
        <dbReference type="ARBA" id="ARBA00047320"/>
    </source>
</evidence>
<evidence type="ECO:0000256" key="20">
    <source>
        <dbReference type="ARBA" id="ARBA00023977"/>
    </source>
</evidence>
<comment type="catalytic activity">
    <reaction evidence="1">
        <text>(9Z)-octadecenoyl-sn-glycero-3-phosphate + H2O = (9Z-octadecenoyl)-glycerol + phosphate</text>
        <dbReference type="Rhea" id="RHEA:50884"/>
        <dbReference type="ChEBI" id="CHEBI:15377"/>
        <dbReference type="ChEBI" id="CHEBI:43474"/>
        <dbReference type="ChEBI" id="CHEBI:75937"/>
        <dbReference type="ChEBI" id="CHEBI:84973"/>
    </reaction>
    <physiologicalReaction direction="left-to-right" evidence="1">
        <dbReference type="Rhea" id="RHEA:50885"/>
    </physiologicalReaction>
</comment>
<keyword evidence="14" id="KW-0378">Hydrolase</keyword>
<evidence type="ECO:0000256" key="17">
    <source>
        <dbReference type="ARBA" id="ARBA00023098"/>
    </source>
</evidence>
<evidence type="ECO:0000256" key="30">
    <source>
        <dbReference type="ARBA" id="ARBA00080057"/>
    </source>
</evidence>
<evidence type="ECO:0000256" key="25">
    <source>
        <dbReference type="ARBA" id="ARBA00049314"/>
    </source>
</evidence>
<keyword evidence="16 34" id="KW-1133">Transmembrane helix</keyword>
<dbReference type="AlphaFoldDB" id="A0A8C7E8V7"/>
<evidence type="ECO:0000256" key="29">
    <source>
        <dbReference type="ARBA" id="ARBA00075472"/>
    </source>
</evidence>
<evidence type="ECO:0000256" key="32">
    <source>
        <dbReference type="ARBA" id="ARBA00082408"/>
    </source>
</evidence>
<accession>A0A8C7E8V7</accession>
<evidence type="ECO:0000256" key="26">
    <source>
        <dbReference type="ARBA" id="ARBA00058757"/>
    </source>
</evidence>
<dbReference type="GO" id="GO:0046839">
    <property type="term" value="P:phospholipid dephosphorylation"/>
    <property type="evidence" value="ECO:0007669"/>
    <property type="project" value="TreeGrafter"/>
</dbReference>
<dbReference type="Ensembl" id="ENSNPET00000002486.1">
    <property type="protein sequence ID" value="ENSNPEP00000002439.1"/>
    <property type="gene ID" value="ENSNPEG00000001857.1"/>
</dbReference>
<dbReference type="EC" id="3.1.3.4" evidence="10"/>
<dbReference type="Gene3D" id="1.20.144.10">
    <property type="entry name" value="Phosphatidic acid phosphatase type 2/haloperoxidase"/>
    <property type="match status" value="1"/>
</dbReference>
<evidence type="ECO:0000256" key="7">
    <source>
        <dbReference type="ARBA" id="ARBA00004651"/>
    </source>
</evidence>
<evidence type="ECO:0000256" key="1">
    <source>
        <dbReference type="ARBA" id="ARBA00000974"/>
    </source>
</evidence>
<dbReference type="GeneID" id="112946886"/>
<comment type="subcellular location">
    <subcellularLocation>
        <location evidence="7">Cell membrane</location>
        <topology evidence="7">Multi-pass membrane protein</topology>
    </subcellularLocation>
    <subcellularLocation>
        <location evidence="6">Early endosome membrane</location>
        <topology evidence="6">Multi-pass membrane protein</topology>
    </subcellularLocation>
    <subcellularLocation>
        <location evidence="5">Endoplasmic reticulum membrane</location>
        <topology evidence="5">Multi-pass membrane protein</topology>
    </subcellularLocation>
</comment>
<gene>
    <name evidence="36" type="primary">PLPP2</name>
</gene>
<dbReference type="InterPro" id="IPR036938">
    <property type="entry name" value="PAP2/HPO_sf"/>
</dbReference>
<dbReference type="FunFam" id="1.20.144.10:FF:000016">
    <property type="entry name" value="Phospholipid phosphatase 2"/>
    <property type="match status" value="1"/>
</dbReference>
<sequence>MERRNVLVVLDVLCVVVAALPFFILTLVNSPYKRGFYCSDDSIRYPYKPDTITHGLMASVTITCTVLIVSVGEAYLVYTERLYSRSEFNNYVAALYKVLGTFLFGAAVSQSLTDLAKYMIGRLRPNFLAVCNPDWSRVNCSGYVQLESVCRGTGGNVTESRLSFYSGHSSFGMYCMVFLALYVQARLVWKGARLLRPTIQFFLIAFAIYVGYTRVSDYKHHWSDVLAGLLQGALIAVLIVRYVSDFFKQRPPLRCEEKDAERKPSLPLAMSDPDRNHYNYRGTP</sequence>
<feature type="transmembrane region" description="Helical" evidence="34">
    <location>
        <begin position="162"/>
        <end position="182"/>
    </location>
</feature>
<keyword evidence="15" id="KW-0256">Endoplasmic reticulum</keyword>
<evidence type="ECO:0000256" key="6">
    <source>
        <dbReference type="ARBA" id="ARBA00004520"/>
    </source>
</evidence>
<reference evidence="36" key="1">
    <citation type="submission" date="2025-08" db="UniProtKB">
        <authorList>
            <consortium name="Ensembl"/>
        </authorList>
    </citation>
    <scope>IDENTIFICATION</scope>
</reference>
<dbReference type="SUPFAM" id="SSF48317">
    <property type="entry name" value="Acid phosphatase/Vanadium-dependent haloperoxidase"/>
    <property type="match status" value="1"/>
</dbReference>
<dbReference type="CDD" id="cd03384">
    <property type="entry name" value="PAP2_wunen"/>
    <property type="match status" value="1"/>
</dbReference>
<evidence type="ECO:0000256" key="10">
    <source>
        <dbReference type="ARBA" id="ARBA00012638"/>
    </source>
</evidence>
<evidence type="ECO:0000256" key="23">
    <source>
        <dbReference type="ARBA" id="ARBA00047355"/>
    </source>
</evidence>
<dbReference type="GO" id="GO:0005886">
    <property type="term" value="C:plasma membrane"/>
    <property type="evidence" value="ECO:0007669"/>
    <property type="project" value="UniProtKB-SubCell"/>
</dbReference>
<dbReference type="GO" id="GO:0005789">
    <property type="term" value="C:endoplasmic reticulum membrane"/>
    <property type="evidence" value="ECO:0007669"/>
    <property type="project" value="UniProtKB-SubCell"/>
</dbReference>
<keyword evidence="12 34" id="KW-0812">Transmembrane</keyword>
<evidence type="ECO:0000256" key="34">
    <source>
        <dbReference type="SAM" id="Phobius"/>
    </source>
</evidence>
<dbReference type="CTD" id="8612"/>
<comment type="catalytic activity">
    <reaction evidence="25">
        <text>sphing-4-enine 1-phosphate + H2O = sphing-4-enine + phosphate</text>
        <dbReference type="Rhea" id="RHEA:27518"/>
        <dbReference type="ChEBI" id="CHEBI:15377"/>
        <dbReference type="ChEBI" id="CHEBI:43474"/>
        <dbReference type="ChEBI" id="CHEBI:57756"/>
        <dbReference type="ChEBI" id="CHEBI:60119"/>
    </reaction>
    <physiologicalReaction direction="left-to-right" evidence="25">
        <dbReference type="Rhea" id="RHEA:27519"/>
    </physiologicalReaction>
</comment>
<keyword evidence="13" id="KW-0967">Endosome</keyword>
<evidence type="ECO:0000313" key="36">
    <source>
        <dbReference type="Ensembl" id="ENSNPEP00000002439.1"/>
    </source>
</evidence>
<evidence type="ECO:0000256" key="9">
    <source>
        <dbReference type="ARBA" id="ARBA00008816"/>
    </source>
</evidence>
<dbReference type="InterPro" id="IPR043216">
    <property type="entry name" value="PAP-like"/>
</dbReference>
<evidence type="ECO:0000256" key="16">
    <source>
        <dbReference type="ARBA" id="ARBA00022989"/>
    </source>
</evidence>
<evidence type="ECO:0000256" key="2">
    <source>
        <dbReference type="ARBA" id="ARBA00000980"/>
    </source>
</evidence>
<evidence type="ECO:0000256" key="33">
    <source>
        <dbReference type="SAM" id="MobiDB-lite"/>
    </source>
</evidence>
<dbReference type="RefSeq" id="XP_025894624.1">
    <property type="nucleotide sequence ID" value="XM_026038839.1"/>
</dbReference>
<comment type="pathway">
    <text evidence="8">Lipid metabolism; phospholipid metabolism.</text>
</comment>
<evidence type="ECO:0000256" key="24">
    <source>
        <dbReference type="ARBA" id="ARBA00048010"/>
    </source>
</evidence>
<evidence type="ECO:0000256" key="8">
    <source>
        <dbReference type="ARBA" id="ARBA00005074"/>
    </source>
</evidence>
<keyword evidence="19" id="KW-0325">Glycoprotein</keyword>
<dbReference type="InterPro" id="IPR000326">
    <property type="entry name" value="PAP2/HPO"/>
</dbReference>
<evidence type="ECO:0000256" key="31">
    <source>
        <dbReference type="ARBA" id="ARBA00080461"/>
    </source>
</evidence>
<evidence type="ECO:0000256" key="12">
    <source>
        <dbReference type="ARBA" id="ARBA00022692"/>
    </source>
</evidence>
<evidence type="ECO:0000256" key="5">
    <source>
        <dbReference type="ARBA" id="ARBA00004477"/>
    </source>
</evidence>
<feature type="transmembrane region" description="Helical" evidence="34">
    <location>
        <begin position="52"/>
        <end position="78"/>
    </location>
</feature>
<reference evidence="36" key="2">
    <citation type="submission" date="2025-09" db="UniProtKB">
        <authorList>
            <consortium name="Ensembl"/>
        </authorList>
    </citation>
    <scope>IDENTIFICATION</scope>
</reference>
<keyword evidence="11" id="KW-1003">Cell membrane</keyword>
<evidence type="ECO:0000256" key="4">
    <source>
        <dbReference type="ARBA" id="ARBA00001611"/>
    </source>
</evidence>
<dbReference type="PANTHER" id="PTHR10165">
    <property type="entry name" value="LIPID PHOSPHATE PHOSPHATASE"/>
    <property type="match status" value="1"/>
</dbReference>
<name>A0A8C7E8V7_NOTPE</name>
<dbReference type="SMART" id="SM00014">
    <property type="entry name" value="acidPPc"/>
    <property type="match status" value="1"/>
</dbReference>
<feature type="transmembrane region" description="Helical" evidence="34">
    <location>
        <begin position="7"/>
        <end position="32"/>
    </location>
</feature>
<feature type="domain" description="Phosphatidic acid phosphatase type 2/haloperoxidase" evidence="35">
    <location>
        <begin position="99"/>
        <end position="240"/>
    </location>
</feature>
<evidence type="ECO:0000313" key="37">
    <source>
        <dbReference type="Proteomes" id="UP000694420"/>
    </source>
</evidence>
<dbReference type="PANTHER" id="PTHR10165:SF25">
    <property type="entry name" value="PHOSPHOLIPID PHOSPHATASE 2"/>
    <property type="match status" value="1"/>
</dbReference>
<proteinExistence type="inferred from homology"/>
<comment type="function">
    <text evidence="26">Magnesium-independent phospholipid phosphatase that catalyzes the dephosphorylation of a variety of glycerolipid and sphingolipid phosphate esters including phosphatidate/PA, lysophosphatidate/LPA, sphingosine 1-phosphate/S1P and ceramide 1-phosphate/C1P. Has no apparent extracellular phosphatase activity and therefore most probably acts intracellularly. Also acts on N-oleoyl ethanolamine phosphate/N-(9Z-octadecenoyl)-ethanolamine phosphate, a potential physiological compound. Through dephosphorylation of these bioactive lipid mediators produces new bioactive compounds and may regulate signal transduction in different cellular processes. Indirectly regulates, for instance, cell cycle G1/S phase transition through its phospholipid phosphatase activity.</text>
</comment>
<evidence type="ECO:0000256" key="21">
    <source>
        <dbReference type="ARBA" id="ARBA00025707"/>
    </source>
</evidence>
<comment type="catalytic activity">
    <reaction evidence="22">
        <text>a monoacyl-sn-glycero-3-phosphate + H2O = a monoacylglycerol + phosphate</text>
        <dbReference type="Rhea" id="RHEA:46736"/>
        <dbReference type="ChEBI" id="CHEBI:15377"/>
        <dbReference type="ChEBI" id="CHEBI:17408"/>
        <dbReference type="ChEBI" id="CHEBI:43474"/>
        <dbReference type="ChEBI" id="CHEBI:77589"/>
    </reaction>
    <physiologicalReaction direction="left-to-right" evidence="22">
        <dbReference type="Rhea" id="RHEA:46737"/>
    </physiologicalReaction>
</comment>
<keyword evidence="37" id="KW-1185">Reference proteome</keyword>
<comment type="catalytic activity">
    <reaction evidence="20">
        <text>an N-acylsphing-4-enine 1-phosphate + H2O = an N-acylsphing-4-enine + phosphate</text>
        <dbReference type="Rhea" id="RHEA:33743"/>
        <dbReference type="ChEBI" id="CHEBI:15377"/>
        <dbReference type="ChEBI" id="CHEBI:43474"/>
        <dbReference type="ChEBI" id="CHEBI:52639"/>
        <dbReference type="ChEBI" id="CHEBI:57674"/>
    </reaction>
    <physiologicalReaction direction="left-to-right" evidence="20">
        <dbReference type="Rhea" id="RHEA:33744"/>
    </physiologicalReaction>
</comment>
<comment type="catalytic activity">
    <reaction evidence="4">
        <text>1,2-dihexadecanoyl-sn-glycero-3-phosphate + H2O = 1,2-dihexadecanoyl-sn-glycerol + phosphate</text>
        <dbReference type="Rhea" id="RHEA:43236"/>
        <dbReference type="ChEBI" id="CHEBI:15377"/>
        <dbReference type="ChEBI" id="CHEBI:43474"/>
        <dbReference type="ChEBI" id="CHEBI:72859"/>
        <dbReference type="ChEBI" id="CHEBI:82929"/>
    </reaction>
    <physiologicalReaction direction="left-to-right" evidence="4">
        <dbReference type="Rhea" id="RHEA:43237"/>
    </physiologicalReaction>
</comment>
<evidence type="ECO:0000256" key="14">
    <source>
        <dbReference type="ARBA" id="ARBA00022801"/>
    </source>
</evidence>
<dbReference type="GO" id="GO:0031901">
    <property type="term" value="C:early endosome membrane"/>
    <property type="evidence" value="ECO:0007669"/>
    <property type="project" value="UniProtKB-SubCell"/>
</dbReference>
<evidence type="ECO:0000256" key="28">
    <source>
        <dbReference type="ARBA" id="ARBA00074736"/>
    </source>
</evidence>
<comment type="pathway">
    <text evidence="21">Phospholipid metabolism.</text>
</comment>
<dbReference type="Pfam" id="PF01569">
    <property type="entry name" value="PAP2"/>
    <property type="match status" value="1"/>
</dbReference>
<protein>
    <recommendedName>
        <fullName evidence="28">Phospholipid phosphatase 2</fullName>
        <ecNumber evidence="10">3.1.3.4</ecNumber>
    </recommendedName>
    <alternativeName>
        <fullName evidence="32">Lipid phosphate phosphohydrolase 2</fullName>
    </alternativeName>
    <alternativeName>
        <fullName evidence="30">PAP2-gamma</fullName>
    </alternativeName>
    <alternativeName>
        <fullName evidence="29">Phosphatidate phosphohydrolase type 2c</fullName>
    </alternativeName>
    <alternativeName>
        <fullName evidence="31">Phosphatidic acid phosphatase 2c</fullName>
    </alternativeName>
</protein>
<dbReference type="GO" id="GO:0007165">
    <property type="term" value="P:signal transduction"/>
    <property type="evidence" value="ECO:0007669"/>
    <property type="project" value="TreeGrafter"/>
</dbReference>
<evidence type="ECO:0000259" key="35">
    <source>
        <dbReference type="SMART" id="SM00014"/>
    </source>
</evidence>
<dbReference type="KEGG" id="npd:112946886"/>
<dbReference type="Proteomes" id="UP000694420">
    <property type="component" value="Unplaced"/>
</dbReference>
<feature type="transmembrane region" description="Helical" evidence="34">
    <location>
        <begin position="225"/>
        <end position="244"/>
    </location>
</feature>
<feature type="transmembrane region" description="Helical" evidence="34">
    <location>
        <begin position="194"/>
        <end position="213"/>
    </location>
</feature>
<keyword evidence="17" id="KW-0443">Lipid metabolism</keyword>
<evidence type="ECO:0000256" key="3">
    <source>
        <dbReference type="ARBA" id="ARBA00001180"/>
    </source>
</evidence>
<dbReference type="GO" id="GO:0006644">
    <property type="term" value="P:phospholipid metabolic process"/>
    <property type="evidence" value="ECO:0007669"/>
    <property type="project" value="InterPro"/>
</dbReference>
<comment type="catalytic activity">
    <reaction evidence="2">
        <text>1,2-di-(9Z-octadecenoyl)-sn-glycero-3-phosphate + H2O = 1,2-di-(9Z-octadecenoyl)-sn-glycerol + phosphate</text>
        <dbReference type="Rhea" id="RHEA:43244"/>
        <dbReference type="ChEBI" id="CHEBI:15377"/>
        <dbReference type="ChEBI" id="CHEBI:43474"/>
        <dbReference type="ChEBI" id="CHEBI:52333"/>
        <dbReference type="ChEBI" id="CHEBI:74546"/>
    </reaction>
    <physiologicalReaction direction="left-to-right" evidence="2">
        <dbReference type="Rhea" id="RHEA:43245"/>
    </physiologicalReaction>
</comment>
<feature type="transmembrane region" description="Helical" evidence="34">
    <location>
        <begin position="90"/>
        <end position="109"/>
    </location>
</feature>
<evidence type="ECO:0000256" key="19">
    <source>
        <dbReference type="ARBA" id="ARBA00023180"/>
    </source>
</evidence>
<keyword evidence="18 34" id="KW-0472">Membrane</keyword>
<dbReference type="OrthoDB" id="8907274at2759"/>
<evidence type="ECO:0000256" key="18">
    <source>
        <dbReference type="ARBA" id="ARBA00023136"/>
    </source>
</evidence>
<feature type="region of interest" description="Disordered" evidence="33">
    <location>
        <begin position="258"/>
        <end position="284"/>
    </location>
</feature>
<evidence type="ECO:0000256" key="11">
    <source>
        <dbReference type="ARBA" id="ARBA00022475"/>
    </source>
</evidence>
<evidence type="ECO:0000256" key="27">
    <source>
        <dbReference type="ARBA" id="ARBA00062356"/>
    </source>
</evidence>